<dbReference type="InterPro" id="IPR022880">
    <property type="entry name" value="DNApol_IV"/>
</dbReference>
<comment type="cofactor">
    <cofactor evidence="1">
        <name>Mg(2+)</name>
        <dbReference type="ChEBI" id="CHEBI:18420"/>
    </cofactor>
</comment>
<evidence type="ECO:0000256" key="7">
    <source>
        <dbReference type="ARBA" id="ARBA00022679"/>
    </source>
</evidence>
<evidence type="ECO:0000256" key="8">
    <source>
        <dbReference type="ARBA" id="ARBA00022695"/>
    </source>
</evidence>
<dbReference type="NCBIfam" id="NF002883">
    <property type="entry name" value="PRK03352.1"/>
    <property type="match status" value="1"/>
</dbReference>
<dbReference type="InterPro" id="IPR050116">
    <property type="entry name" value="DNA_polymerase-Y"/>
</dbReference>
<dbReference type="InterPro" id="IPR017961">
    <property type="entry name" value="DNA_pol_Y-fam_little_finger"/>
</dbReference>
<comment type="subcellular location">
    <subcellularLocation>
        <location evidence="2">Cytoplasm</location>
    </subcellularLocation>
</comment>
<dbReference type="Gene3D" id="1.10.150.20">
    <property type="entry name" value="5' to 3' exonuclease, C-terminal subdomain"/>
    <property type="match status" value="1"/>
</dbReference>
<dbReference type="EC" id="2.7.7.7" evidence="4"/>
<dbReference type="PANTHER" id="PTHR11076">
    <property type="entry name" value="DNA REPAIR POLYMERASE UMUC / TRANSFERASE FAMILY MEMBER"/>
    <property type="match status" value="1"/>
</dbReference>
<dbReference type="InterPro" id="IPR001126">
    <property type="entry name" value="UmuC"/>
</dbReference>
<evidence type="ECO:0000256" key="1">
    <source>
        <dbReference type="ARBA" id="ARBA00001946"/>
    </source>
</evidence>
<evidence type="ECO:0000256" key="2">
    <source>
        <dbReference type="ARBA" id="ARBA00004496"/>
    </source>
</evidence>
<dbReference type="Pfam" id="PF00817">
    <property type="entry name" value="IMS"/>
    <property type="match status" value="1"/>
</dbReference>
<evidence type="ECO:0000256" key="17">
    <source>
        <dbReference type="ARBA" id="ARBA00049244"/>
    </source>
</evidence>
<dbReference type="Gene3D" id="3.30.70.270">
    <property type="match status" value="1"/>
</dbReference>
<dbReference type="InterPro" id="IPR053848">
    <property type="entry name" value="IMS_HHH_1"/>
</dbReference>
<keyword evidence="6" id="KW-0963">Cytoplasm</keyword>
<keyword evidence="15" id="KW-0234">DNA repair</keyword>
<gene>
    <name evidence="19" type="ORF">GCM10009744_29070</name>
</gene>
<protein>
    <recommendedName>
        <fullName evidence="4">DNA-directed DNA polymerase</fullName>
        <ecNumber evidence="4">2.7.7.7</ecNumber>
    </recommendedName>
</protein>
<dbReference type="PANTHER" id="PTHR11076:SF33">
    <property type="entry name" value="DNA POLYMERASE KAPPA"/>
    <property type="match status" value="1"/>
</dbReference>
<evidence type="ECO:0000256" key="13">
    <source>
        <dbReference type="ARBA" id="ARBA00022932"/>
    </source>
</evidence>
<keyword evidence="10" id="KW-0479">Metal-binding</keyword>
<evidence type="ECO:0000256" key="10">
    <source>
        <dbReference type="ARBA" id="ARBA00022723"/>
    </source>
</evidence>
<evidence type="ECO:0000256" key="15">
    <source>
        <dbReference type="ARBA" id="ARBA00023204"/>
    </source>
</evidence>
<keyword evidence="20" id="KW-1185">Reference proteome</keyword>
<dbReference type="SUPFAM" id="SSF100879">
    <property type="entry name" value="Lesion bypass DNA polymerase (Y-family), little finger domain"/>
    <property type="match status" value="1"/>
</dbReference>
<keyword evidence="5" id="KW-0515">Mutator protein</keyword>
<dbReference type="InterPro" id="IPR036775">
    <property type="entry name" value="DNA_pol_Y-fam_lit_finger_sf"/>
</dbReference>
<evidence type="ECO:0000259" key="18">
    <source>
        <dbReference type="PROSITE" id="PS50173"/>
    </source>
</evidence>
<comment type="similarity">
    <text evidence="3">Belongs to the DNA polymerase type-Y family.</text>
</comment>
<dbReference type="SUPFAM" id="SSF56672">
    <property type="entry name" value="DNA/RNA polymerases"/>
    <property type="match status" value="1"/>
</dbReference>
<keyword evidence="11" id="KW-0227">DNA damage</keyword>
<evidence type="ECO:0000256" key="6">
    <source>
        <dbReference type="ARBA" id="ARBA00022490"/>
    </source>
</evidence>
<dbReference type="EMBL" id="BAAANE010000004">
    <property type="protein sequence ID" value="GAA1637939.1"/>
    <property type="molecule type" value="Genomic_DNA"/>
</dbReference>
<keyword evidence="12" id="KW-0460">Magnesium</keyword>
<evidence type="ECO:0000256" key="4">
    <source>
        <dbReference type="ARBA" id="ARBA00012417"/>
    </source>
</evidence>
<keyword evidence="8" id="KW-0548">Nucleotidyltransferase</keyword>
<keyword evidence="7" id="KW-0808">Transferase</keyword>
<dbReference type="Proteomes" id="UP001501319">
    <property type="component" value="Unassembled WGS sequence"/>
</dbReference>
<dbReference type="Pfam" id="PF11799">
    <property type="entry name" value="IMS_C"/>
    <property type="match status" value="1"/>
</dbReference>
<evidence type="ECO:0000256" key="14">
    <source>
        <dbReference type="ARBA" id="ARBA00023125"/>
    </source>
</evidence>
<keyword evidence="9" id="KW-0235">DNA replication</keyword>
<reference evidence="19 20" key="1">
    <citation type="journal article" date="2019" name="Int. J. Syst. Evol. Microbiol.">
        <title>The Global Catalogue of Microorganisms (GCM) 10K type strain sequencing project: providing services to taxonomists for standard genome sequencing and annotation.</title>
        <authorList>
            <consortium name="The Broad Institute Genomics Platform"/>
            <consortium name="The Broad Institute Genome Sequencing Center for Infectious Disease"/>
            <person name="Wu L."/>
            <person name="Ma J."/>
        </authorList>
    </citation>
    <scope>NUCLEOTIDE SEQUENCE [LARGE SCALE GENOMIC DNA]</scope>
    <source>
        <strain evidence="19 20">JCM 14306</strain>
    </source>
</reference>
<comment type="catalytic activity">
    <reaction evidence="17">
        <text>DNA(n) + a 2'-deoxyribonucleoside 5'-triphosphate = DNA(n+1) + diphosphate</text>
        <dbReference type="Rhea" id="RHEA:22508"/>
        <dbReference type="Rhea" id="RHEA-COMP:17339"/>
        <dbReference type="Rhea" id="RHEA-COMP:17340"/>
        <dbReference type="ChEBI" id="CHEBI:33019"/>
        <dbReference type="ChEBI" id="CHEBI:61560"/>
        <dbReference type="ChEBI" id="CHEBI:173112"/>
        <dbReference type="EC" id="2.7.7.7"/>
    </reaction>
</comment>
<sequence length="370" mass="41091">MVQDLFGRLWYPWGIKSEESSMSRWWVLHVDMDQFLAAVEVRRHPELRGLPVVVGGSGDPSQARQVVATASYEAREFGVHSGMPLKAAWKRCPDAVFLPSDPATYEAASTEVMDTLREFPVIVEVWGWDECFVGATSDDPWGLAADLRKAVLERTGLSCSIGIGDNKVRAKLATGFGKRDSGTGAGVYQLTAANWAEVMDHRPVRELWGIGSRMSQNLNELGLHTVADLAAADLDVLRKRFGPKMGTWYLALGRGLGDTEVTDVPREPVSRSREVTFGEDLTERAEIEEKIRLMAMELTRDVVAEGRRVQRVHVKVRFTSFYTPIKSRKLPEVTEDPEVVAAAALAVLAKFELRRPVRLLGVRVEFAASP</sequence>
<evidence type="ECO:0000313" key="20">
    <source>
        <dbReference type="Proteomes" id="UP001501319"/>
    </source>
</evidence>
<dbReference type="CDD" id="cd03586">
    <property type="entry name" value="PolY_Pol_IV_kappa"/>
    <property type="match status" value="1"/>
</dbReference>
<name>A0ABN2FB55_9ACTN</name>
<dbReference type="Pfam" id="PF21999">
    <property type="entry name" value="IMS_HHH_1"/>
    <property type="match status" value="1"/>
</dbReference>
<feature type="domain" description="UmuC" evidence="18">
    <location>
        <begin position="27"/>
        <end position="211"/>
    </location>
</feature>
<dbReference type="Gene3D" id="3.30.1490.100">
    <property type="entry name" value="DNA polymerase, Y-family, little finger domain"/>
    <property type="match status" value="1"/>
</dbReference>
<evidence type="ECO:0000256" key="11">
    <source>
        <dbReference type="ARBA" id="ARBA00022763"/>
    </source>
</evidence>
<dbReference type="InterPro" id="IPR043128">
    <property type="entry name" value="Rev_trsase/Diguanyl_cyclase"/>
</dbReference>
<dbReference type="InterPro" id="IPR043502">
    <property type="entry name" value="DNA/RNA_pol_sf"/>
</dbReference>
<evidence type="ECO:0000256" key="3">
    <source>
        <dbReference type="ARBA" id="ARBA00010945"/>
    </source>
</evidence>
<evidence type="ECO:0000256" key="5">
    <source>
        <dbReference type="ARBA" id="ARBA00022457"/>
    </source>
</evidence>
<evidence type="ECO:0000256" key="12">
    <source>
        <dbReference type="ARBA" id="ARBA00022842"/>
    </source>
</evidence>
<accession>A0ABN2FB55</accession>
<dbReference type="Gene3D" id="3.40.1170.60">
    <property type="match status" value="1"/>
</dbReference>
<dbReference type="PROSITE" id="PS50173">
    <property type="entry name" value="UMUC"/>
    <property type="match status" value="1"/>
</dbReference>
<evidence type="ECO:0000256" key="9">
    <source>
        <dbReference type="ARBA" id="ARBA00022705"/>
    </source>
</evidence>
<evidence type="ECO:0000313" key="19">
    <source>
        <dbReference type="EMBL" id="GAA1637939.1"/>
    </source>
</evidence>
<proteinExistence type="inferred from homology"/>
<organism evidence="19 20">
    <name type="scientific">Kribbella alba</name>
    <dbReference type="NCBI Taxonomy" id="190197"/>
    <lineage>
        <taxon>Bacteria</taxon>
        <taxon>Bacillati</taxon>
        <taxon>Actinomycetota</taxon>
        <taxon>Actinomycetes</taxon>
        <taxon>Propionibacteriales</taxon>
        <taxon>Kribbellaceae</taxon>
        <taxon>Kribbella</taxon>
    </lineage>
</organism>
<comment type="function">
    <text evidence="16">Poorly processive, error-prone DNA polymerase involved in untargeted mutagenesis. Copies undamaged DNA at stalled replication forks, which arise in vivo from mismatched or misaligned primer ends. These misaligned primers can be extended by PolIV. Exhibits no 3'-5' exonuclease (proofreading) activity. May be involved in translesional synthesis, in conjunction with the beta clamp from PolIII.</text>
</comment>
<keyword evidence="13" id="KW-0239">DNA-directed DNA polymerase</keyword>
<evidence type="ECO:0000256" key="16">
    <source>
        <dbReference type="ARBA" id="ARBA00025589"/>
    </source>
</evidence>
<comment type="caution">
    <text evidence="19">The sequence shown here is derived from an EMBL/GenBank/DDBJ whole genome shotgun (WGS) entry which is preliminary data.</text>
</comment>
<keyword evidence="14" id="KW-0238">DNA-binding</keyword>